<evidence type="ECO:0008006" key="3">
    <source>
        <dbReference type="Google" id="ProtNLM"/>
    </source>
</evidence>
<evidence type="ECO:0000313" key="2">
    <source>
        <dbReference type="Proteomes" id="UP000050465"/>
    </source>
</evidence>
<accession>A0A0P8BLW5</accession>
<reference evidence="1 2" key="1">
    <citation type="submission" date="2015-09" db="EMBL/GenBank/DDBJ databases">
        <title>Identification and resolution of microdiversity through metagenomic sequencing of parallel consortia.</title>
        <authorList>
            <person name="Nelson W.C."/>
            <person name="Romine M.F."/>
            <person name="Lindemann S.R."/>
        </authorList>
    </citation>
    <scope>NUCLEOTIDE SEQUENCE [LARGE SCALE GENOMIC DNA]</scope>
    <source>
        <strain evidence="1">Ana</strain>
    </source>
</reference>
<evidence type="ECO:0000313" key="1">
    <source>
        <dbReference type="EMBL" id="KPQ34701.1"/>
    </source>
</evidence>
<comment type="caution">
    <text evidence="1">The sequence shown here is derived from an EMBL/GenBank/DDBJ whole genome shotgun (WGS) entry which is preliminary data.</text>
</comment>
<sequence length="145" mass="14578">MYLRQTQELTHAAAMIGLKGAIAAAEAMNVPQCIAIVDTGGNLLAFVRMDGAKVLSQLSATHKAITAASGRVPTGGLPADVEAKLAFATGGQLTNLKGGLPIIVHGQLVGAIGVGSGTGQQDVEVAQAGIDALTALLVEDDVHDV</sequence>
<dbReference type="SUPFAM" id="SSF143744">
    <property type="entry name" value="GlcG-like"/>
    <property type="match status" value="1"/>
</dbReference>
<dbReference type="Proteomes" id="UP000050465">
    <property type="component" value="Unassembled WGS sequence"/>
</dbReference>
<dbReference type="InterPro" id="IPR005624">
    <property type="entry name" value="PduO/GlcC-like"/>
</dbReference>
<dbReference type="InterPro" id="IPR038084">
    <property type="entry name" value="PduO/GlcC-like_sf"/>
</dbReference>
<dbReference type="PATRIC" id="fig|1666911.3.peg.1430"/>
<dbReference type="STRING" id="1666911.HLUCCA11_13320"/>
<organism evidence="1 2">
    <name type="scientific">Phormidesmis priestleyi Ana</name>
    <dbReference type="NCBI Taxonomy" id="1666911"/>
    <lineage>
        <taxon>Bacteria</taxon>
        <taxon>Bacillati</taxon>
        <taxon>Cyanobacteriota</taxon>
        <taxon>Cyanophyceae</taxon>
        <taxon>Leptolyngbyales</taxon>
        <taxon>Leptolyngbyaceae</taxon>
        <taxon>Phormidesmis</taxon>
    </lineage>
</organism>
<dbReference type="Pfam" id="PF03928">
    <property type="entry name" value="HbpS-like"/>
    <property type="match status" value="1"/>
</dbReference>
<gene>
    <name evidence="1" type="ORF">HLUCCA11_13320</name>
</gene>
<dbReference type="Gene3D" id="3.30.450.150">
    <property type="entry name" value="Haem-degrading domain"/>
    <property type="match status" value="1"/>
</dbReference>
<protein>
    <recommendedName>
        <fullName evidence="3">Heme-binding protein</fullName>
    </recommendedName>
</protein>
<dbReference type="AlphaFoldDB" id="A0A0P8BLW5"/>
<proteinExistence type="predicted"/>
<dbReference type="EMBL" id="LJZR01000017">
    <property type="protein sequence ID" value="KPQ34701.1"/>
    <property type="molecule type" value="Genomic_DNA"/>
</dbReference>
<dbReference type="InterPro" id="IPR052517">
    <property type="entry name" value="GlcG_carb_metab_protein"/>
</dbReference>
<name>A0A0P8BLW5_9CYAN</name>
<dbReference type="PANTHER" id="PTHR34309">
    <property type="entry name" value="SLR1406 PROTEIN"/>
    <property type="match status" value="1"/>
</dbReference>
<dbReference type="PANTHER" id="PTHR34309:SF1">
    <property type="entry name" value="PROTEIN GLCG"/>
    <property type="match status" value="1"/>
</dbReference>